<keyword evidence="2" id="KW-1185">Reference proteome</keyword>
<sequence>MTAPSTPSLVATRINHVRREPVDHRFAHRSLSWFVDIDELPELPRALRWAARFRAADHFPQPAQSGDTLRSRLDAHLDDVGVARPTGAVTALLSPRVAGYVFNPLTVFWCHDAAGALQYVVAEVHNTYGGRHCYLVRTDAAGRAEVEKEFYVSPFNDVSGRYRLALPEPDPAGRVRLSVILDRPGQAPFTATLVGRTRPATVGAVITAQLTAPLAPWLVAARIRIHGVWLWARGLRIVDRPADPIPADPPHALRRPKDS</sequence>
<gene>
    <name evidence="1" type="ORF">ACH46_16170</name>
</gene>
<dbReference type="Proteomes" id="UP000063789">
    <property type="component" value="Chromosome"/>
</dbReference>
<reference evidence="2" key="1">
    <citation type="submission" date="2015-06" db="EMBL/GenBank/DDBJ databases">
        <title>Complete genome sequence and metabolic analysis of phthalate degradation pathway in Gordonia sp. QH-11.</title>
        <authorList>
            <person name="Jin D."/>
            <person name="Kong X."/>
            <person name="Bai Z."/>
        </authorList>
    </citation>
    <scope>NUCLEOTIDE SEQUENCE [LARGE SCALE GENOMIC DNA]</scope>
    <source>
        <strain evidence="2">QH-11</strain>
    </source>
</reference>
<evidence type="ECO:0000313" key="1">
    <source>
        <dbReference type="EMBL" id="ALG85736.1"/>
    </source>
</evidence>
<dbReference type="PANTHER" id="PTHR33973">
    <property type="entry name" value="OS07G0153300 PROTEIN"/>
    <property type="match status" value="1"/>
</dbReference>
<dbReference type="EMBL" id="CP011853">
    <property type="protein sequence ID" value="ALG85736.1"/>
    <property type="molecule type" value="Genomic_DNA"/>
</dbReference>
<dbReference type="InterPro" id="IPR010775">
    <property type="entry name" value="DUF1365"/>
</dbReference>
<protein>
    <recommendedName>
        <fullName evidence="3">DUF1365 domain-containing protein</fullName>
    </recommendedName>
</protein>
<proteinExistence type="predicted"/>
<reference evidence="1 2" key="2">
    <citation type="journal article" date="2017" name="Int. J. Syst. Evol. Microbiol.">
        <title>Gordonia phthalatica sp. nov., a di-n-butyl phthalate-degrading bacterium isolated from activated sludge.</title>
        <authorList>
            <person name="Jin D."/>
            <person name="Kong X."/>
            <person name="Jia M."/>
            <person name="Yu X."/>
            <person name="Wang X."/>
            <person name="Zhuang X."/>
            <person name="Deng Y."/>
            <person name="Bai Z."/>
        </authorList>
    </citation>
    <scope>NUCLEOTIDE SEQUENCE [LARGE SCALE GENOMIC DNA]</scope>
    <source>
        <strain evidence="1 2">QH-11</strain>
    </source>
</reference>
<dbReference type="Pfam" id="PF07103">
    <property type="entry name" value="DUF1365"/>
    <property type="match status" value="1"/>
</dbReference>
<evidence type="ECO:0000313" key="2">
    <source>
        <dbReference type="Proteomes" id="UP000063789"/>
    </source>
</evidence>
<dbReference type="OrthoDB" id="9778801at2"/>
<dbReference type="STRING" id="1136941.ACH46_16170"/>
<dbReference type="PANTHER" id="PTHR33973:SF4">
    <property type="entry name" value="OS07G0153300 PROTEIN"/>
    <property type="match status" value="1"/>
</dbReference>
<dbReference type="KEGG" id="goq:ACH46_16170"/>
<dbReference type="AlphaFoldDB" id="A0A0N9NDI2"/>
<accession>A0A0N9NDI2</accession>
<dbReference type="RefSeq" id="WP_062393827.1">
    <property type="nucleotide sequence ID" value="NZ_CP011853.1"/>
</dbReference>
<organism evidence="1 2">
    <name type="scientific">Gordonia phthalatica</name>
    <dbReference type="NCBI Taxonomy" id="1136941"/>
    <lineage>
        <taxon>Bacteria</taxon>
        <taxon>Bacillati</taxon>
        <taxon>Actinomycetota</taxon>
        <taxon>Actinomycetes</taxon>
        <taxon>Mycobacteriales</taxon>
        <taxon>Gordoniaceae</taxon>
        <taxon>Gordonia</taxon>
    </lineage>
</organism>
<evidence type="ECO:0008006" key="3">
    <source>
        <dbReference type="Google" id="ProtNLM"/>
    </source>
</evidence>
<dbReference type="PATRIC" id="fig|1136941.3.peg.3306"/>
<name>A0A0N9NDI2_9ACTN</name>